<keyword evidence="2" id="KW-0611">Plant defense</keyword>
<dbReference type="SUPFAM" id="SSF52540">
    <property type="entry name" value="P-loop containing nucleoside triphosphate hydrolases"/>
    <property type="match status" value="1"/>
</dbReference>
<keyword evidence="1" id="KW-0677">Repeat</keyword>
<dbReference type="InterPro" id="IPR036388">
    <property type="entry name" value="WH-like_DNA-bd_sf"/>
</dbReference>
<dbReference type="PANTHER" id="PTHR23155">
    <property type="entry name" value="DISEASE RESISTANCE PROTEIN RP"/>
    <property type="match status" value="1"/>
</dbReference>
<evidence type="ECO:0000313" key="4">
    <source>
        <dbReference type="EnsemblPlants" id="TuG1812S0001972800.01.T01.s_cds29224"/>
    </source>
</evidence>
<evidence type="ECO:0000256" key="1">
    <source>
        <dbReference type="ARBA" id="ARBA00022737"/>
    </source>
</evidence>
<dbReference type="PANTHER" id="PTHR23155:SF963">
    <property type="entry name" value="OS06G0287000 PROTEIN"/>
    <property type="match status" value="1"/>
</dbReference>
<reference evidence="4" key="2">
    <citation type="submission" date="2022-06" db="UniProtKB">
        <authorList>
            <consortium name="EnsemblPlants"/>
        </authorList>
    </citation>
    <scope>IDENTIFICATION</scope>
</reference>
<evidence type="ECO:0000313" key="5">
    <source>
        <dbReference type="Proteomes" id="UP000015106"/>
    </source>
</evidence>
<feature type="domain" description="Disease resistance protein winged helix" evidence="3">
    <location>
        <begin position="54"/>
        <end position="97"/>
    </location>
</feature>
<protein>
    <recommendedName>
        <fullName evidence="3">Disease resistance protein winged helix domain-containing protein</fullName>
    </recommendedName>
</protein>
<dbReference type="Pfam" id="PF23559">
    <property type="entry name" value="WHD_DRP"/>
    <property type="match status" value="1"/>
</dbReference>
<dbReference type="Gramene" id="TuG1812S0001972800.01.T01">
    <property type="protein sequence ID" value="TuG1812S0001972800.01.T01.s_cds29224"/>
    <property type="gene ID" value="TuG1812S0001972800.01"/>
</dbReference>
<dbReference type="Proteomes" id="UP000015106">
    <property type="component" value="Unassembled WGS sequence"/>
</dbReference>
<dbReference type="GO" id="GO:0009626">
    <property type="term" value="P:plant-type hypersensitive response"/>
    <property type="evidence" value="ECO:0007669"/>
    <property type="project" value="UniProtKB-ARBA"/>
</dbReference>
<dbReference type="GO" id="GO:0002758">
    <property type="term" value="P:innate immune response-activating signaling pathway"/>
    <property type="evidence" value="ECO:0007669"/>
    <property type="project" value="UniProtKB-ARBA"/>
</dbReference>
<dbReference type="Gene3D" id="1.10.10.10">
    <property type="entry name" value="Winged helix-like DNA-binding domain superfamily/Winged helix DNA-binding domain"/>
    <property type="match status" value="1"/>
</dbReference>
<name>A0A8R7VG84_TRIUA</name>
<dbReference type="GO" id="GO:0042742">
    <property type="term" value="P:defense response to bacterium"/>
    <property type="evidence" value="ECO:0007669"/>
    <property type="project" value="UniProtKB-ARBA"/>
</dbReference>
<dbReference type="EnsemblPlants" id="TuG1812S0001972800.01.T01">
    <property type="protein sequence ID" value="TuG1812S0001972800.01.T01.s_cds29224"/>
    <property type="gene ID" value="TuG1812S0001972800.01"/>
</dbReference>
<evidence type="ECO:0000256" key="2">
    <source>
        <dbReference type="ARBA" id="ARBA00022821"/>
    </source>
</evidence>
<proteinExistence type="predicted"/>
<organism evidence="4 5">
    <name type="scientific">Triticum urartu</name>
    <name type="common">Red wild einkorn</name>
    <name type="synonym">Crithodium urartu</name>
    <dbReference type="NCBI Taxonomy" id="4572"/>
    <lineage>
        <taxon>Eukaryota</taxon>
        <taxon>Viridiplantae</taxon>
        <taxon>Streptophyta</taxon>
        <taxon>Embryophyta</taxon>
        <taxon>Tracheophyta</taxon>
        <taxon>Spermatophyta</taxon>
        <taxon>Magnoliopsida</taxon>
        <taxon>Liliopsida</taxon>
        <taxon>Poales</taxon>
        <taxon>Poaceae</taxon>
        <taxon>BOP clade</taxon>
        <taxon>Pooideae</taxon>
        <taxon>Triticodae</taxon>
        <taxon>Triticeae</taxon>
        <taxon>Triticinae</taxon>
        <taxon>Triticum</taxon>
    </lineage>
</organism>
<reference evidence="5" key="1">
    <citation type="journal article" date="2013" name="Nature">
        <title>Draft genome of the wheat A-genome progenitor Triticum urartu.</title>
        <authorList>
            <person name="Ling H.Q."/>
            <person name="Zhao S."/>
            <person name="Liu D."/>
            <person name="Wang J."/>
            <person name="Sun H."/>
            <person name="Zhang C."/>
            <person name="Fan H."/>
            <person name="Li D."/>
            <person name="Dong L."/>
            <person name="Tao Y."/>
            <person name="Gao C."/>
            <person name="Wu H."/>
            <person name="Li Y."/>
            <person name="Cui Y."/>
            <person name="Guo X."/>
            <person name="Zheng S."/>
            <person name="Wang B."/>
            <person name="Yu K."/>
            <person name="Liang Q."/>
            <person name="Yang W."/>
            <person name="Lou X."/>
            <person name="Chen J."/>
            <person name="Feng M."/>
            <person name="Jian J."/>
            <person name="Zhang X."/>
            <person name="Luo G."/>
            <person name="Jiang Y."/>
            <person name="Liu J."/>
            <person name="Wang Z."/>
            <person name="Sha Y."/>
            <person name="Zhang B."/>
            <person name="Wu H."/>
            <person name="Tang D."/>
            <person name="Shen Q."/>
            <person name="Xue P."/>
            <person name="Zou S."/>
            <person name="Wang X."/>
            <person name="Liu X."/>
            <person name="Wang F."/>
            <person name="Yang Y."/>
            <person name="An X."/>
            <person name="Dong Z."/>
            <person name="Zhang K."/>
            <person name="Zhang X."/>
            <person name="Luo M.C."/>
            <person name="Dvorak J."/>
            <person name="Tong Y."/>
            <person name="Wang J."/>
            <person name="Yang H."/>
            <person name="Li Z."/>
            <person name="Wang D."/>
            <person name="Zhang A."/>
            <person name="Wang J."/>
        </authorList>
    </citation>
    <scope>NUCLEOTIDE SEQUENCE</scope>
    <source>
        <strain evidence="5">cv. G1812</strain>
    </source>
</reference>
<accession>A0A8R7VG84</accession>
<dbReference type="FunFam" id="1.10.10.10:FF:000322">
    <property type="entry name" value="Probable disease resistance protein At1g63360"/>
    <property type="match status" value="1"/>
</dbReference>
<dbReference type="AlphaFoldDB" id="A0A8R7VG84"/>
<dbReference type="InterPro" id="IPR058922">
    <property type="entry name" value="WHD_DRP"/>
</dbReference>
<dbReference type="InterPro" id="IPR027417">
    <property type="entry name" value="P-loop_NTPase"/>
</dbReference>
<sequence length="97" mass="11358">MLATRVVSEWKSIYDQIPSELESNPSLEPMRRMVTLSYNHLPSHLKSCFLYLSIFTEDFEIERRRLVERWIAEGFIIARSGVSVEDVGNSYFNDLIN</sequence>
<keyword evidence="5" id="KW-1185">Reference proteome</keyword>
<evidence type="ECO:0000259" key="3">
    <source>
        <dbReference type="Pfam" id="PF23559"/>
    </source>
</evidence>
<dbReference type="InterPro" id="IPR044974">
    <property type="entry name" value="Disease_R_plants"/>
</dbReference>